<dbReference type="AlphaFoldDB" id="A0A726DME6"/>
<proteinExistence type="predicted"/>
<sequence length="63" mass="7013">NTRKKIIFGAEVAKVLECDISYVDKELVFGVLLNIPNLHESDVDAYKAQGQAYIESVLNKSKS</sequence>
<name>A0A726DME6_SALDZ</name>
<reference evidence="1" key="1">
    <citation type="journal article" date="2018" name="Genome Biol.">
        <title>SKESA: strategic k-mer extension for scrupulous assemblies.</title>
        <authorList>
            <person name="Souvorov A."/>
            <person name="Agarwala R."/>
            <person name="Lipman D.J."/>
        </authorList>
    </citation>
    <scope>NUCLEOTIDE SEQUENCE</scope>
    <source>
        <strain evidence="1">Salmonella enterica</strain>
    </source>
</reference>
<dbReference type="InterPro" id="IPR009444">
    <property type="entry name" value="Conjugal_tfr_TraD_a-type"/>
</dbReference>
<evidence type="ECO:0000313" key="1">
    <source>
        <dbReference type="EMBL" id="HAE1267300.1"/>
    </source>
</evidence>
<accession>A0A726DME6</accession>
<comment type="caution">
    <text evidence="1">The sequence shown here is derived from an EMBL/GenBank/DDBJ whole genome shotgun (WGS) entry which is preliminary data.</text>
</comment>
<reference evidence="1" key="2">
    <citation type="submission" date="2019-10" db="EMBL/GenBank/DDBJ databases">
        <authorList>
            <consortium name="NCBI Pathogen Detection Project"/>
        </authorList>
    </citation>
    <scope>NUCLEOTIDE SEQUENCE</scope>
    <source>
        <strain evidence="1">Salmonella enterica</strain>
    </source>
</reference>
<organism evidence="1">
    <name type="scientific">Salmonella diarizonae</name>
    <dbReference type="NCBI Taxonomy" id="59204"/>
    <lineage>
        <taxon>Bacteria</taxon>
        <taxon>Pseudomonadati</taxon>
        <taxon>Pseudomonadota</taxon>
        <taxon>Gammaproteobacteria</taxon>
        <taxon>Enterobacterales</taxon>
        <taxon>Enterobacteriaceae</taxon>
        <taxon>Salmonella</taxon>
    </lineage>
</organism>
<feature type="non-terminal residue" evidence="1">
    <location>
        <position position="1"/>
    </location>
</feature>
<gene>
    <name evidence="1" type="ORF">G2916_23165</name>
</gene>
<dbReference type="EMBL" id="DAAQXJ010000255">
    <property type="protein sequence ID" value="HAE1267300.1"/>
    <property type="molecule type" value="Genomic_DNA"/>
</dbReference>
<dbReference type="Pfam" id="PF06412">
    <property type="entry name" value="TraD"/>
    <property type="match status" value="1"/>
</dbReference>
<protein>
    <submittedName>
        <fullName evidence="1">Conjugal transfer protein TraD</fullName>
    </submittedName>
</protein>